<evidence type="ECO:0000313" key="1">
    <source>
        <dbReference type="EMBL" id="KAH3864773.1"/>
    </source>
</evidence>
<reference evidence="1" key="1">
    <citation type="journal article" date="2019" name="bioRxiv">
        <title>The Genome of the Zebra Mussel, Dreissena polymorpha: A Resource for Invasive Species Research.</title>
        <authorList>
            <person name="McCartney M.A."/>
            <person name="Auch B."/>
            <person name="Kono T."/>
            <person name="Mallez S."/>
            <person name="Zhang Y."/>
            <person name="Obille A."/>
            <person name="Becker A."/>
            <person name="Abrahante J.E."/>
            <person name="Garbe J."/>
            <person name="Badalamenti J.P."/>
            <person name="Herman A."/>
            <person name="Mangelson H."/>
            <person name="Liachko I."/>
            <person name="Sullivan S."/>
            <person name="Sone E.D."/>
            <person name="Koren S."/>
            <person name="Silverstein K.A.T."/>
            <person name="Beckman K.B."/>
            <person name="Gohl D.M."/>
        </authorList>
    </citation>
    <scope>NUCLEOTIDE SEQUENCE</scope>
    <source>
        <strain evidence="1">Duluth1</strain>
        <tissue evidence="1">Whole animal</tissue>
    </source>
</reference>
<name>A0A9D4LU72_DREPO</name>
<sequence length="57" mass="6561">MIMKPTGAESDFQLQGELDPRLTKRLLLDHGDDLQRQIGNLNWMPGTVWYRNSCKAT</sequence>
<accession>A0A9D4LU72</accession>
<protein>
    <submittedName>
        <fullName evidence="1">Uncharacterized protein</fullName>
    </submittedName>
</protein>
<keyword evidence="2" id="KW-1185">Reference proteome</keyword>
<proteinExistence type="predicted"/>
<reference evidence="1" key="2">
    <citation type="submission" date="2020-11" db="EMBL/GenBank/DDBJ databases">
        <authorList>
            <person name="McCartney M.A."/>
            <person name="Auch B."/>
            <person name="Kono T."/>
            <person name="Mallez S."/>
            <person name="Becker A."/>
            <person name="Gohl D.M."/>
            <person name="Silverstein K.A.T."/>
            <person name="Koren S."/>
            <person name="Bechman K.B."/>
            <person name="Herman A."/>
            <person name="Abrahante J.E."/>
            <person name="Garbe J."/>
        </authorList>
    </citation>
    <scope>NUCLEOTIDE SEQUENCE</scope>
    <source>
        <strain evidence="1">Duluth1</strain>
        <tissue evidence="1">Whole animal</tissue>
    </source>
</reference>
<organism evidence="1 2">
    <name type="scientific">Dreissena polymorpha</name>
    <name type="common">Zebra mussel</name>
    <name type="synonym">Mytilus polymorpha</name>
    <dbReference type="NCBI Taxonomy" id="45954"/>
    <lineage>
        <taxon>Eukaryota</taxon>
        <taxon>Metazoa</taxon>
        <taxon>Spiralia</taxon>
        <taxon>Lophotrochozoa</taxon>
        <taxon>Mollusca</taxon>
        <taxon>Bivalvia</taxon>
        <taxon>Autobranchia</taxon>
        <taxon>Heteroconchia</taxon>
        <taxon>Euheterodonta</taxon>
        <taxon>Imparidentia</taxon>
        <taxon>Neoheterodontei</taxon>
        <taxon>Myida</taxon>
        <taxon>Dreissenoidea</taxon>
        <taxon>Dreissenidae</taxon>
        <taxon>Dreissena</taxon>
    </lineage>
</organism>
<gene>
    <name evidence="1" type="ORF">DPMN_027799</name>
</gene>
<dbReference type="AlphaFoldDB" id="A0A9D4LU72"/>
<comment type="caution">
    <text evidence="1">The sequence shown here is derived from an EMBL/GenBank/DDBJ whole genome shotgun (WGS) entry which is preliminary data.</text>
</comment>
<evidence type="ECO:0000313" key="2">
    <source>
        <dbReference type="Proteomes" id="UP000828390"/>
    </source>
</evidence>
<dbReference type="EMBL" id="JAIWYP010000002">
    <property type="protein sequence ID" value="KAH3864773.1"/>
    <property type="molecule type" value="Genomic_DNA"/>
</dbReference>
<dbReference type="Proteomes" id="UP000828390">
    <property type="component" value="Unassembled WGS sequence"/>
</dbReference>